<proteinExistence type="predicted"/>
<dbReference type="EMBL" id="BAABDJ010000049">
    <property type="protein sequence ID" value="GAA4020394.1"/>
    <property type="molecule type" value="Genomic_DNA"/>
</dbReference>
<evidence type="ECO:0000313" key="3">
    <source>
        <dbReference type="Proteomes" id="UP001500567"/>
    </source>
</evidence>
<dbReference type="PANTHER" id="PTHR34580:SF3">
    <property type="entry name" value="PROTEIN PAFB"/>
    <property type="match status" value="1"/>
</dbReference>
<comment type="caution">
    <text evidence="2">The sequence shown here is derived from an EMBL/GenBank/DDBJ whole genome shotgun (WGS) entry which is preliminary data.</text>
</comment>
<accession>A0ABP7T345</accession>
<reference evidence="3" key="1">
    <citation type="journal article" date="2019" name="Int. J. Syst. Evol. Microbiol.">
        <title>The Global Catalogue of Microorganisms (GCM) 10K type strain sequencing project: providing services to taxonomists for standard genome sequencing and annotation.</title>
        <authorList>
            <consortium name="The Broad Institute Genomics Platform"/>
            <consortium name="The Broad Institute Genome Sequencing Center for Infectious Disease"/>
            <person name="Wu L."/>
            <person name="Ma J."/>
        </authorList>
    </citation>
    <scope>NUCLEOTIDE SEQUENCE [LARGE SCALE GENOMIC DNA]</scope>
    <source>
        <strain evidence="3">JCM 17224</strain>
    </source>
</reference>
<dbReference type="InterPro" id="IPR036390">
    <property type="entry name" value="WH_DNA-bd_sf"/>
</dbReference>
<dbReference type="InterPro" id="IPR051534">
    <property type="entry name" value="CBASS_pafABC_assoc_protein"/>
</dbReference>
<dbReference type="Pfam" id="PF13280">
    <property type="entry name" value="WYL"/>
    <property type="match status" value="1"/>
</dbReference>
<organism evidence="2 3">
    <name type="scientific">Hymenobacter fastidiosus</name>
    <dbReference type="NCBI Taxonomy" id="486264"/>
    <lineage>
        <taxon>Bacteria</taxon>
        <taxon>Pseudomonadati</taxon>
        <taxon>Bacteroidota</taxon>
        <taxon>Cytophagia</taxon>
        <taxon>Cytophagales</taxon>
        <taxon>Hymenobacteraceae</taxon>
        <taxon>Hymenobacter</taxon>
    </lineage>
</organism>
<keyword evidence="3" id="KW-1185">Reference proteome</keyword>
<dbReference type="PANTHER" id="PTHR34580">
    <property type="match status" value="1"/>
</dbReference>
<dbReference type="RefSeq" id="WP_345075222.1">
    <property type="nucleotide sequence ID" value="NZ_BAABDJ010000049.1"/>
</dbReference>
<feature type="domain" description="WYL" evidence="1">
    <location>
        <begin position="147"/>
        <end position="213"/>
    </location>
</feature>
<gene>
    <name evidence="2" type="ORF">GCM10022408_38030</name>
</gene>
<sequence>MSHKNKKISQQEEDETVDIPQQKILGLLKLIRLLKEPGGHTMSQLMDRLDKKLRTMQRYLKLLEEVGYPVDKTSGPPVRYFLFEPAPEGRGIRHEPLTTAESDLLALRLADLGPPTPVLTSLRQKLQLSTLLVPQPHELHGLRLSTILDTLALAISLRRRVRLLAYQSTNSGTVRDRDVEPLALANNYTQLATNDVESGQFRTYNLNRMGGAELLDAPCTLPDSGRRPDIFGMAATDEWQPVELLLTDRAYQLLLRESASAAADCHQVPAAEGEAGQAYHYRGRVHGFDGVGRFVLGLPTEVKVVAPEELTNFVRNKVALARW</sequence>
<name>A0ABP7T345_9BACT</name>
<dbReference type="PROSITE" id="PS52050">
    <property type="entry name" value="WYL"/>
    <property type="match status" value="1"/>
</dbReference>
<dbReference type="Proteomes" id="UP001500567">
    <property type="component" value="Unassembled WGS sequence"/>
</dbReference>
<dbReference type="SUPFAM" id="SSF46785">
    <property type="entry name" value="Winged helix' DNA-binding domain"/>
    <property type="match status" value="1"/>
</dbReference>
<protein>
    <recommendedName>
        <fullName evidence="1">WYL domain-containing protein</fullName>
    </recommendedName>
</protein>
<dbReference type="InterPro" id="IPR026881">
    <property type="entry name" value="WYL_dom"/>
</dbReference>
<evidence type="ECO:0000259" key="1">
    <source>
        <dbReference type="Pfam" id="PF13280"/>
    </source>
</evidence>
<evidence type="ECO:0000313" key="2">
    <source>
        <dbReference type="EMBL" id="GAA4020394.1"/>
    </source>
</evidence>